<evidence type="ECO:0000313" key="1">
    <source>
        <dbReference type="EMBL" id="MDJ1505210.1"/>
    </source>
</evidence>
<dbReference type="AlphaFoldDB" id="A0AAE3RBJ8"/>
<dbReference type="RefSeq" id="WP_314517068.1">
    <property type="nucleotide sequence ID" value="NZ_JASJOU010000015.1"/>
</dbReference>
<protein>
    <submittedName>
        <fullName evidence="1">HEPN domain-containing protein</fullName>
    </submittedName>
</protein>
<proteinExistence type="predicted"/>
<accession>A0AAE3RBJ8</accession>
<sequence length="336" mass="39269">MLTVSRYSIVQNTKSFVFLGDWIDAKQLVPLQLFDHYQLVKASKVQIEYIKRQIDYLLLANVPNIWTNKFEIERVPTSNGVLYQGVPEAKWNYYVIEHKRRQAGNSLKLALTLSSLDLTVLFEVYFDQNNDISTRHIPNYLMDGLSTFNYTYDTSSPFYFYQQGPKIIDNKGIEELNFIYQKCINFKHKPAFDFIQKALKDFLEVKSISDSSAFKILSYFSILELVLTTNQNRTPGGVSLTHQLQKKMSLLNNRFSEPIDFQKHFKTPNTVNWDKLIEKLYDYRSSIAHGTQADFSDKLSMLKDRYKVLDFVKELCRKVLLQALIEPQLITDLKQC</sequence>
<reference evidence="1" key="1">
    <citation type="submission" date="2023-05" db="EMBL/GenBank/DDBJ databases">
        <authorList>
            <person name="Zhang X."/>
        </authorList>
    </citation>
    <scope>NUCLEOTIDE SEQUENCE</scope>
    <source>
        <strain evidence="1">BD1B2-1</strain>
    </source>
</reference>
<dbReference type="Proteomes" id="UP001232063">
    <property type="component" value="Unassembled WGS sequence"/>
</dbReference>
<name>A0AAE3RBJ8_9BACT</name>
<comment type="caution">
    <text evidence="1">The sequence shown here is derived from an EMBL/GenBank/DDBJ whole genome shotgun (WGS) entry which is preliminary data.</text>
</comment>
<gene>
    <name evidence="1" type="ORF">QNI22_31430</name>
</gene>
<dbReference type="EMBL" id="JASJOU010000015">
    <property type="protein sequence ID" value="MDJ1505210.1"/>
    <property type="molecule type" value="Genomic_DNA"/>
</dbReference>
<organism evidence="1 2">
    <name type="scientific">Xanthocytophaga agilis</name>
    <dbReference type="NCBI Taxonomy" id="3048010"/>
    <lineage>
        <taxon>Bacteria</taxon>
        <taxon>Pseudomonadati</taxon>
        <taxon>Bacteroidota</taxon>
        <taxon>Cytophagia</taxon>
        <taxon>Cytophagales</taxon>
        <taxon>Rhodocytophagaceae</taxon>
        <taxon>Xanthocytophaga</taxon>
    </lineage>
</organism>
<evidence type="ECO:0000313" key="2">
    <source>
        <dbReference type="Proteomes" id="UP001232063"/>
    </source>
</evidence>
<keyword evidence="2" id="KW-1185">Reference proteome</keyword>